<dbReference type="SUPFAM" id="SSF46458">
    <property type="entry name" value="Globin-like"/>
    <property type="match status" value="1"/>
</dbReference>
<dbReference type="Pfam" id="PF11563">
    <property type="entry name" value="Protoglobin"/>
    <property type="match status" value="1"/>
</dbReference>
<dbReference type="PANTHER" id="PTHR32089">
    <property type="entry name" value="METHYL-ACCEPTING CHEMOTAXIS PROTEIN MCPB"/>
    <property type="match status" value="1"/>
</dbReference>
<dbReference type="OrthoDB" id="2489132at2"/>
<dbReference type="GO" id="GO:0016020">
    <property type="term" value="C:membrane"/>
    <property type="evidence" value="ECO:0007669"/>
    <property type="project" value="InterPro"/>
</dbReference>
<dbReference type="Gene3D" id="1.10.490.10">
    <property type="entry name" value="Globins"/>
    <property type="match status" value="1"/>
</dbReference>
<organism evidence="4 5">
    <name type="scientific">Skermanella aerolata</name>
    <dbReference type="NCBI Taxonomy" id="393310"/>
    <lineage>
        <taxon>Bacteria</taxon>
        <taxon>Pseudomonadati</taxon>
        <taxon>Pseudomonadota</taxon>
        <taxon>Alphaproteobacteria</taxon>
        <taxon>Rhodospirillales</taxon>
        <taxon>Azospirillaceae</taxon>
        <taxon>Skermanella</taxon>
    </lineage>
</organism>
<evidence type="ECO:0000256" key="2">
    <source>
        <dbReference type="PROSITE-ProRule" id="PRU00284"/>
    </source>
</evidence>
<dbReference type="InterPro" id="IPR009050">
    <property type="entry name" value="Globin-like_sf"/>
</dbReference>
<sequence length="717" mass="76191">MRENDRMTDATADAEFFSIDGDVTQRLKVMAPAIMAALDRALDGFYDKLEQDPAMSALVSEAGGHQRLKKAQAEHWRGLLTAGFGEAYRERTVRIGAAHERIGLDPTRYLGGYLFLAERMLDAVLARHPFASRASADAKAVLRALLYDVSLSISAYVQRGAAEAFKSEILTLSDMVEREAMHTIGEVAHKAARFSQVARLVASNSRVLEEAVTEMANAAESVSAEVSSAAKAAHRLLTLGDTIGSRAVEASGVTGDAAVRTREATVSVESLTQSADKINEVVVLIRNIASQTRLLALNATIEAARAGEAGRGFAIVADEVKSLAGQTESSLAGVAAQADGIRDGTAATAATMAGVAAAIGRANEAAQAVSASTHEQRDAAAVIEERMSSVAGAATQVAGRLQDVARNAESNRQSALALASMSSLLNTDMTAMRERIVRIVATSTVKDDHVRVPVALPAMMTPENAVAIPSVVVDLSTVGALVRPRNGAPPPDLTLGSIISVAIDGVGVFQARALMPAAGALHVQFVKLTDALRTAIVAVVERTAERDRRMVAICSAAAAKASHAFDEAFRSGRIDEDSLFDEDYREIPGTDPVQHSSRFLALADEILPGLQEPVLAQAPGIVFCAAVDRNGYIPTHNKSCSLPQRPGDADWNTANSRNRRIFDDRAGLLAAHNRSPSFCQTYDRDMGGGQVVFLKEADCPIMVDDMHWGNMRLAYEA</sequence>
<dbReference type="Gene3D" id="1.10.287.950">
    <property type="entry name" value="Methyl-accepting chemotaxis protein"/>
    <property type="match status" value="1"/>
</dbReference>
<dbReference type="SMART" id="SM00283">
    <property type="entry name" value="MA"/>
    <property type="match status" value="1"/>
</dbReference>
<proteinExistence type="predicted"/>
<accession>A0A512DMX1</accession>
<reference evidence="4 5" key="1">
    <citation type="submission" date="2019-07" db="EMBL/GenBank/DDBJ databases">
        <title>Whole genome shotgun sequence of Skermanella aerolata NBRC 106429.</title>
        <authorList>
            <person name="Hosoyama A."/>
            <person name="Uohara A."/>
            <person name="Ohji S."/>
            <person name="Ichikawa N."/>
        </authorList>
    </citation>
    <scope>NUCLEOTIDE SEQUENCE [LARGE SCALE GENOMIC DNA]</scope>
    <source>
        <strain evidence="4 5">NBRC 106429</strain>
    </source>
</reference>
<dbReference type="InterPro" id="IPR004089">
    <property type="entry name" value="MCPsignal_dom"/>
</dbReference>
<dbReference type="SUPFAM" id="SSF58104">
    <property type="entry name" value="Methyl-accepting chemotaxis protein (MCP) signaling domain"/>
    <property type="match status" value="1"/>
</dbReference>
<evidence type="ECO:0000256" key="1">
    <source>
        <dbReference type="ARBA" id="ARBA00023224"/>
    </source>
</evidence>
<dbReference type="GO" id="GO:0020037">
    <property type="term" value="F:heme binding"/>
    <property type="evidence" value="ECO:0007669"/>
    <property type="project" value="InterPro"/>
</dbReference>
<dbReference type="PROSITE" id="PS50111">
    <property type="entry name" value="CHEMOTAXIS_TRANSDUC_2"/>
    <property type="match status" value="1"/>
</dbReference>
<dbReference type="AlphaFoldDB" id="A0A512DMX1"/>
<gene>
    <name evidence="4" type="ORF">SAE02_19750</name>
</gene>
<keyword evidence="5" id="KW-1185">Reference proteome</keyword>
<protein>
    <submittedName>
        <fullName evidence="4">Chemotaxis protein</fullName>
    </submittedName>
</protein>
<evidence type="ECO:0000313" key="5">
    <source>
        <dbReference type="Proteomes" id="UP000321523"/>
    </source>
</evidence>
<dbReference type="EMBL" id="BJYZ01000007">
    <property type="protein sequence ID" value="GEO37827.1"/>
    <property type="molecule type" value="Genomic_DNA"/>
</dbReference>
<comment type="caution">
    <text evidence="4">The sequence shown here is derived from an EMBL/GenBank/DDBJ whole genome shotgun (WGS) entry which is preliminary data.</text>
</comment>
<dbReference type="PANTHER" id="PTHR32089:SF112">
    <property type="entry name" value="LYSOZYME-LIKE PROTEIN-RELATED"/>
    <property type="match status" value="1"/>
</dbReference>
<feature type="domain" description="Methyl-accepting transducer" evidence="3">
    <location>
        <begin position="183"/>
        <end position="412"/>
    </location>
</feature>
<dbReference type="InterPro" id="IPR039379">
    <property type="entry name" value="Protoglobin_sensor_dom"/>
</dbReference>
<dbReference type="Pfam" id="PF00015">
    <property type="entry name" value="MCPsignal"/>
    <property type="match status" value="1"/>
</dbReference>
<keyword evidence="1 2" id="KW-0807">Transducer</keyword>
<dbReference type="InterPro" id="IPR012292">
    <property type="entry name" value="Globin/Proto"/>
</dbReference>
<dbReference type="Proteomes" id="UP000321523">
    <property type="component" value="Unassembled WGS sequence"/>
</dbReference>
<dbReference type="GO" id="GO:0007165">
    <property type="term" value="P:signal transduction"/>
    <property type="evidence" value="ECO:0007669"/>
    <property type="project" value="UniProtKB-KW"/>
</dbReference>
<evidence type="ECO:0000313" key="4">
    <source>
        <dbReference type="EMBL" id="GEO37827.1"/>
    </source>
</evidence>
<dbReference type="RefSeq" id="WP_052830877.1">
    <property type="nucleotide sequence ID" value="NZ_BJYZ01000007.1"/>
</dbReference>
<dbReference type="GO" id="GO:0019825">
    <property type="term" value="F:oxygen binding"/>
    <property type="evidence" value="ECO:0007669"/>
    <property type="project" value="InterPro"/>
</dbReference>
<dbReference type="CDD" id="cd01068">
    <property type="entry name" value="globin_sensor"/>
    <property type="match status" value="1"/>
</dbReference>
<evidence type="ECO:0000259" key="3">
    <source>
        <dbReference type="PROSITE" id="PS50111"/>
    </source>
</evidence>
<dbReference type="InterPro" id="IPR044398">
    <property type="entry name" value="Globin-sensor_dom"/>
</dbReference>
<name>A0A512DMX1_9PROT</name>